<comment type="similarity">
    <text evidence="1">Belongs to the TRAFAC class dynamin-like GTPase superfamily. Very large inducible GTPase (VLIG) family.</text>
</comment>
<feature type="domain" description="F5/8 type C" evidence="2">
    <location>
        <begin position="98"/>
        <end position="156"/>
    </location>
</feature>
<dbReference type="EMBL" id="SCEB01000237">
    <property type="protein sequence ID" value="RXN00127.1"/>
    <property type="molecule type" value="Genomic_DNA"/>
</dbReference>
<evidence type="ECO:0000259" key="2">
    <source>
        <dbReference type="PROSITE" id="PS50022"/>
    </source>
</evidence>
<dbReference type="SUPFAM" id="SSF48726">
    <property type="entry name" value="Immunoglobulin"/>
    <property type="match status" value="1"/>
</dbReference>
<organism evidence="5 6">
    <name type="scientific">Acipenser ruthenus</name>
    <name type="common">Sterlet sturgeon</name>
    <dbReference type="NCBI Taxonomy" id="7906"/>
    <lineage>
        <taxon>Eukaryota</taxon>
        <taxon>Metazoa</taxon>
        <taxon>Chordata</taxon>
        <taxon>Craniata</taxon>
        <taxon>Vertebrata</taxon>
        <taxon>Euteleostomi</taxon>
        <taxon>Actinopterygii</taxon>
        <taxon>Chondrostei</taxon>
        <taxon>Acipenseriformes</taxon>
        <taxon>Acipenseridae</taxon>
        <taxon>Acipenser</taxon>
    </lineage>
</organism>
<dbReference type="PROSITE" id="PS51717">
    <property type="entry name" value="G_VLIG"/>
    <property type="match status" value="1"/>
</dbReference>
<dbReference type="PANTHER" id="PTHR14819">
    <property type="entry name" value="GTP-BINDING"/>
    <property type="match status" value="1"/>
</dbReference>
<dbReference type="Gene3D" id="3.40.50.300">
    <property type="entry name" value="P-loop containing nucleotide triphosphate hydrolases"/>
    <property type="match status" value="1"/>
</dbReference>
<dbReference type="Gene3D" id="2.60.40.10">
    <property type="entry name" value="Immunoglobulins"/>
    <property type="match status" value="1"/>
</dbReference>
<dbReference type="InterPro" id="IPR007110">
    <property type="entry name" value="Ig-like_dom"/>
</dbReference>
<proteinExistence type="inferred from homology"/>
<dbReference type="SMART" id="SM00409">
    <property type="entry name" value="IG"/>
    <property type="match status" value="1"/>
</dbReference>
<dbReference type="InterPro" id="IPR057365">
    <property type="entry name" value="URGCP"/>
</dbReference>
<dbReference type="InterPro" id="IPR030383">
    <property type="entry name" value="G_VLIG_dom"/>
</dbReference>
<dbReference type="SUPFAM" id="SSF49785">
    <property type="entry name" value="Galactose-binding domain-like"/>
    <property type="match status" value="1"/>
</dbReference>
<accession>A0A662YVL8</accession>
<feature type="domain" description="Ig-like" evidence="3">
    <location>
        <begin position="205"/>
        <end position="317"/>
    </location>
</feature>
<dbReference type="GO" id="GO:0005525">
    <property type="term" value="F:GTP binding"/>
    <property type="evidence" value="ECO:0007669"/>
    <property type="project" value="InterPro"/>
</dbReference>
<name>A0A662YVL8_ACIRT</name>
<evidence type="ECO:0000259" key="3">
    <source>
        <dbReference type="PROSITE" id="PS50835"/>
    </source>
</evidence>
<dbReference type="Proteomes" id="UP000289886">
    <property type="component" value="Unassembled WGS sequence"/>
</dbReference>
<sequence>MLQRLLEMSFSLSQINCVERAEIRINFATCHLSSYTPYNCDDLLVSALPQMSFQGPPSSPGATLSALPSSIEDRYQQKCHYPINTLTHYGFRCPDRFWRLDSDKYHWLQTDLRDRVEITAIAMQGCYSSSDWVISYLLLFSDTGRVWKQYRQEDSIWFAQSPFCGEHNRIICRTQPCLKAQRLCQKRAGEILNMFLKSEGSGCSPLSGSEEPLSAVYHGDVVLNCSFTLSGGQKDLCLKWLKERDGQIETVLSYCGGRVQKNEASAIYRDRAYLYPDELIWGSAPLWLHGIEISDQGKYTCYVEDRKCGDSEQMTVTVEVEETHQEDFLCKLGLEKYLTRKLALSTVLEIGTENITDKPIKSLSQLPWCFLKSLMMVNVTARSTKCCVAETKTDTTLQDLDSYLQLLSSNDAQDSNTHAINPLDLITALFLCSDSFLQQEIMLKMSMCQFAVPLLLPDCNTNQCTLMLWAMRDIVKKFRPRSLVDSKGFIEESIIRTAMPMISFVRLGDCSLSKSQILNKLLSNPQQYHDFFTHCDMKCGDVPKQISNGLVEIGWYLPCGKTNLDIFPEPVAVANLRGDISSFQAQFSILGLISSAVFIFFDSITESECKFLTSVKNIKAQVFLVVNSQSKTFQNVTPLKNLASKLKLNGDHILLKNKQINDADFVTKLQLTMNDIMKNSPQKMTIEGMSDVVHELGIPVDEACTACQNAKKRAEEITSQINDVVQYKEDQLPLQGNLWKELAKIEKEECRLRRAGDQSIEKYKTKLQKEKQKLRQQQISCNISESMQCFIAAISNESKEERTYFLKWMRMNLDVTARKKLSGLRDEYKEKCCKFSENKEIIADLDRQISNSSLGLEHFMREMGQLYEAACSLPVKEESRQQFQHLPSLGADLLLDGFPLELVDGDASNIPVRWVTDVLTELHRKVQHKSRVLVVTVLGVQSTGKSTLLNTMFGVQFAVSSGRCTRGAFMLLIKVKQDLKKEIKCDFILVIDTEGLKSPELAQLEDSYEHDNELATLVVGLSDTTIINIAMENSTEMKDILQIVVHAFLRMKEVGKKPKCHFVHQNVGDVSAHDKNARDRKMLLEQLNEMTQAAARMEKKDIDRKFTDIMEYDPEKNNLYIPGLWHGNPPMAPVNTGYSETVYEFKKSLIEDLKSCNDQKPPAQITEFLTWVESLWKAVKYENFIFSFRNSLVAEAYSNLCVAFNKWEWSFQKHMYNWLAKAETRISNTNNQHTNLDEFLRRLKAEASTELTLQEEKTLDKLTKYYENKDGHVNLVESYRTVFEKSIKSLRIDIENSLTNKCTAAIGLQKGMKKVRDINGKHKAILEERVLKLLGECRLSNRPLSDEQLKGEFEKMWKETVSALDFKGIDKRDIVLDVYIQLRKQLKRHGAAVKMVLNETSDLTKYGVTQFDITEKHFDREWYRTLTDCLYKTHHKEDANMMSQSLIAECRKFVTDKKGSKTDYHETYTRELLEMIDVKLKDIEKTKTNAQFEVDLKLHICGFAASEFQQMHMNFVKINNPKKHLEKSKPQYCSDFIDLYHEKDQCQKKAEEFTERCLEPAVREYVVKTLGIDIADEMLTGKHSVKYSTRSFFQYSILKQLLDEKNFENYVAYIINYEDFVKKWISECIVEQFSKDNALSDLEVKRLKSITKKIQEAIEKEKKVETHGIKTISMFIKNICSILNNDVVISTDELGLKLIPDKASTEEFIGHLQYYVEQMMNSLSAKFSQELNIEEKLISLPFNPQDELFKRVFGCGKLCPFCKVPCEAGGKAHSKHHASVHRPQGLGRYRIVTNNKLVENVCTSDVFSERRFRNADTEGKFHPYKDYHKFYPDWNIAPDTSIEASDYWKYVLTTFNEDFAEEYSAEPANVPEEWKNITYKQAMKSLNELFNVSS</sequence>
<dbReference type="PROSITE" id="PS50022">
    <property type="entry name" value="FA58C_3"/>
    <property type="match status" value="1"/>
</dbReference>
<dbReference type="InterPro" id="IPR013783">
    <property type="entry name" value="Ig-like_fold"/>
</dbReference>
<reference evidence="5 6" key="1">
    <citation type="submission" date="2019-01" db="EMBL/GenBank/DDBJ databases">
        <title>Draft Genome and Complete Hox-Cluster Characterization of the Sterlet Sturgeon (Acipenser ruthenus).</title>
        <authorList>
            <person name="Wei Q."/>
        </authorList>
    </citation>
    <scope>NUCLEOTIDE SEQUENCE [LARGE SCALE GENOMIC DNA]</scope>
    <source>
        <strain evidence="5">WHYD16114868_AA</strain>
        <tissue evidence="5">Blood</tissue>
    </source>
</reference>
<dbReference type="InterPro" id="IPR000421">
    <property type="entry name" value="FA58C"/>
</dbReference>
<dbReference type="InterPro" id="IPR008979">
    <property type="entry name" value="Galactose-bd-like_sf"/>
</dbReference>
<dbReference type="InterPro" id="IPR003599">
    <property type="entry name" value="Ig_sub"/>
</dbReference>
<feature type="domain" description="VLIG-type G" evidence="4">
    <location>
        <begin position="929"/>
        <end position="1176"/>
    </location>
</feature>
<dbReference type="InterPro" id="IPR027417">
    <property type="entry name" value="P-loop_NTPase"/>
</dbReference>
<evidence type="ECO:0000313" key="5">
    <source>
        <dbReference type="EMBL" id="RXN00127.1"/>
    </source>
</evidence>
<dbReference type="Gene3D" id="2.60.120.260">
    <property type="entry name" value="Galactose-binding domain-like"/>
    <property type="match status" value="1"/>
</dbReference>
<comment type="caution">
    <text evidence="5">The sequence shown here is derived from an EMBL/GenBank/DDBJ whole genome shotgun (WGS) entry which is preliminary data.</text>
</comment>
<protein>
    <submittedName>
        <fullName evidence="5">Interferon-induced very large GTPase 1</fullName>
    </submittedName>
</protein>
<dbReference type="Pfam" id="PF25496">
    <property type="entry name" value="URGCP"/>
    <property type="match status" value="1"/>
</dbReference>
<dbReference type="Pfam" id="PF25683">
    <property type="entry name" value="URGCP_GTPase"/>
    <property type="match status" value="1"/>
</dbReference>
<dbReference type="InterPro" id="IPR036179">
    <property type="entry name" value="Ig-like_dom_sf"/>
</dbReference>
<dbReference type="InterPro" id="IPR052986">
    <property type="entry name" value="VLIG_GTPase"/>
</dbReference>
<dbReference type="Pfam" id="PF25974">
    <property type="entry name" value="URGCP_9th"/>
    <property type="match status" value="1"/>
</dbReference>
<evidence type="ECO:0000313" key="6">
    <source>
        <dbReference type="Proteomes" id="UP000289886"/>
    </source>
</evidence>
<evidence type="ECO:0000259" key="4">
    <source>
        <dbReference type="PROSITE" id="PS51717"/>
    </source>
</evidence>
<dbReference type="InterPro" id="IPR058641">
    <property type="entry name" value="GVIN1_dom"/>
</dbReference>
<dbReference type="PANTHER" id="PTHR14819:SF9">
    <property type="entry name" value="UP-REGULATOR OF CELL PROLIFERATION-LIKE"/>
    <property type="match status" value="1"/>
</dbReference>
<dbReference type="Pfam" id="PF00754">
    <property type="entry name" value="F5_F8_type_C"/>
    <property type="match status" value="1"/>
</dbReference>
<gene>
    <name evidence="5" type="ORF">EOD39_10183</name>
</gene>
<keyword evidence="6" id="KW-1185">Reference proteome</keyword>
<dbReference type="PROSITE" id="PS50835">
    <property type="entry name" value="IG_LIKE"/>
    <property type="match status" value="1"/>
</dbReference>
<dbReference type="SUPFAM" id="SSF52540">
    <property type="entry name" value="P-loop containing nucleoside triphosphate hydrolases"/>
    <property type="match status" value="1"/>
</dbReference>
<evidence type="ECO:0000256" key="1">
    <source>
        <dbReference type="ARBA" id="ARBA00006828"/>
    </source>
</evidence>